<protein>
    <submittedName>
        <fullName evidence="1">Uncharacterized protein</fullName>
    </submittedName>
</protein>
<organism evidence="1 2">
    <name type="scientific">Nibea albiflora</name>
    <name type="common">Yellow drum</name>
    <name type="synonym">Corvina albiflora</name>
    <dbReference type="NCBI Taxonomy" id="240163"/>
    <lineage>
        <taxon>Eukaryota</taxon>
        <taxon>Metazoa</taxon>
        <taxon>Chordata</taxon>
        <taxon>Craniata</taxon>
        <taxon>Vertebrata</taxon>
        <taxon>Euteleostomi</taxon>
        <taxon>Actinopterygii</taxon>
        <taxon>Neopterygii</taxon>
        <taxon>Teleostei</taxon>
        <taxon>Neoteleostei</taxon>
        <taxon>Acanthomorphata</taxon>
        <taxon>Eupercaria</taxon>
        <taxon>Sciaenidae</taxon>
        <taxon>Nibea</taxon>
    </lineage>
</organism>
<comment type="caution">
    <text evidence="1">The sequence shown here is derived from an EMBL/GenBank/DDBJ whole genome shotgun (WGS) entry which is preliminary data.</text>
</comment>
<evidence type="ECO:0000313" key="2">
    <source>
        <dbReference type="Proteomes" id="UP000805704"/>
    </source>
</evidence>
<evidence type="ECO:0000313" key="1">
    <source>
        <dbReference type="EMBL" id="KAG8010000.1"/>
    </source>
</evidence>
<gene>
    <name evidence="1" type="ORF">GBF38_014134</name>
</gene>
<dbReference type="Proteomes" id="UP000805704">
    <property type="component" value="Chromosome 16"/>
</dbReference>
<sequence length="120" mass="13827">MLLHELRKVKTKEQTAGGMKVMSELGEVKRYLCSSVRLDWHFTVMLNRQTNRSPADMYPPVCCCMISQERPVNMLVNGTALLRNGDEDTQIKRSERKEIKGDLKNERGRIKEEDGENGEE</sequence>
<proteinExistence type="predicted"/>
<accession>A0ACB7F6W5</accession>
<name>A0ACB7F6W5_NIBAL</name>
<dbReference type="EMBL" id="CM024804">
    <property type="protein sequence ID" value="KAG8010000.1"/>
    <property type="molecule type" value="Genomic_DNA"/>
</dbReference>
<reference evidence="1" key="1">
    <citation type="submission" date="2020-04" db="EMBL/GenBank/DDBJ databases">
        <title>A chromosome-scale assembly and high-density genetic map of the yellow drum (Nibea albiflora) genome.</title>
        <authorList>
            <person name="Xu D."/>
            <person name="Zhang W."/>
            <person name="Chen R."/>
            <person name="Tan P."/>
            <person name="Wang L."/>
            <person name="Song H."/>
            <person name="Tian L."/>
            <person name="Zhu Q."/>
            <person name="Wang B."/>
        </authorList>
    </citation>
    <scope>NUCLEOTIDE SEQUENCE</scope>
    <source>
        <strain evidence="1">ZJHYS-2018</strain>
    </source>
</reference>
<keyword evidence="2" id="KW-1185">Reference proteome</keyword>